<evidence type="ECO:0000313" key="3">
    <source>
        <dbReference type="EMBL" id="OOK83526.1"/>
    </source>
</evidence>
<sequence length="44" mass="4941">MTELARPRATNLADTREAPDTSVSKLPTNYRETTMTLGICRNDE</sequence>
<dbReference type="Proteomes" id="UP000189229">
    <property type="component" value="Unassembled WGS sequence"/>
</dbReference>
<feature type="region of interest" description="Disordered" evidence="1">
    <location>
        <begin position="1"/>
        <end position="25"/>
    </location>
</feature>
<evidence type="ECO:0000313" key="2">
    <source>
        <dbReference type="EMBL" id="OOK81850.1"/>
    </source>
</evidence>
<reference evidence="4 5" key="1">
    <citation type="submission" date="2017-02" db="EMBL/GenBank/DDBJ databases">
        <title>Complete genome sequences of Mycobacterium kansasii strains isolated from rhesus macaques.</title>
        <authorList>
            <person name="Panda A."/>
            <person name="Nagaraj S."/>
            <person name="Zhao X."/>
            <person name="Tettelin H."/>
            <person name="Detolla L.J."/>
        </authorList>
    </citation>
    <scope>NUCLEOTIDE SEQUENCE [LARGE SCALE GENOMIC DNA]</scope>
    <source>
        <strain evidence="3 4">11-3469</strain>
        <strain evidence="2 5">11-3813</strain>
    </source>
</reference>
<dbReference type="EMBL" id="MVBN01000001">
    <property type="protein sequence ID" value="OOK83526.1"/>
    <property type="molecule type" value="Genomic_DNA"/>
</dbReference>
<dbReference type="AlphaFoldDB" id="A0A1V3XRZ8"/>
<proteinExistence type="predicted"/>
<name>A0A1V3XRZ8_MYCKA</name>
<gene>
    <name evidence="3" type="ORF">BZL29_0766</name>
    <name evidence="2" type="ORF">BZL30_1165</name>
</gene>
<protein>
    <submittedName>
        <fullName evidence="2">Uncharacterized protein</fullName>
    </submittedName>
</protein>
<evidence type="ECO:0000313" key="4">
    <source>
        <dbReference type="Proteomes" id="UP000188532"/>
    </source>
</evidence>
<evidence type="ECO:0000313" key="5">
    <source>
        <dbReference type="Proteomes" id="UP000189229"/>
    </source>
</evidence>
<dbReference type="Proteomes" id="UP000188532">
    <property type="component" value="Unassembled WGS sequence"/>
</dbReference>
<evidence type="ECO:0000256" key="1">
    <source>
        <dbReference type="SAM" id="MobiDB-lite"/>
    </source>
</evidence>
<comment type="caution">
    <text evidence="2">The sequence shown here is derived from an EMBL/GenBank/DDBJ whole genome shotgun (WGS) entry which is preliminary data.</text>
</comment>
<organism evidence="2 5">
    <name type="scientific">Mycobacterium kansasii</name>
    <dbReference type="NCBI Taxonomy" id="1768"/>
    <lineage>
        <taxon>Bacteria</taxon>
        <taxon>Bacillati</taxon>
        <taxon>Actinomycetota</taxon>
        <taxon>Actinomycetes</taxon>
        <taxon>Mycobacteriales</taxon>
        <taxon>Mycobacteriaceae</taxon>
        <taxon>Mycobacterium</taxon>
    </lineage>
</organism>
<dbReference type="EMBL" id="MVBM01000001">
    <property type="protein sequence ID" value="OOK81850.1"/>
    <property type="molecule type" value="Genomic_DNA"/>
</dbReference>
<accession>A0A1V3XRZ8</accession>